<gene>
    <name evidence="1" type="ORF">KQX54_020965</name>
</gene>
<keyword evidence="2" id="KW-1185">Reference proteome</keyword>
<name>A0AAV7I5J6_COTGL</name>
<sequence>MQRYGISVRAGLSEFQAGRWDEVHQLGCPHHHVCYPCMNDKYINQFDDLTGDWWASNGDTGLVSLNDGIECAGIQQYADVNRSSDAVSPDECGGMDQVADRNSYCETAGGTCVSVTIQCKSIDVSITAPALPACSQQHNPGFLFRLPSPSSLSSPSLLKAQLEHLEHICILVMNSTSGILISVYSSDSASSARYIQVLYAVLNHFLVDVVPYNFICCYSQKIGEEGLKNPRKCPSSSKSLVTFS</sequence>
<dbReference type="AlphaFoldDB" id="A0AAV7I5J6"/>
<comment type="caution">
    <text evidence="1">The sequence shown here is derived from an EMBL/GenBank/DDBJ whole genome shotgun (WGS) entry which is preliminary data.</text>
</comment>
<dbReference type="EMBL" id="JAHXZJ010002609">
    <property type="protein sequence ID" value="KAH0541074.1"/>
    <property type="molecule type" value="Genomic_DNA"/>
</dbReference>
<protein>
    <submittedName>
        <fullName evidence="1">Uncharacterized protein</fullName>
    </submittedName>
</protein>
<accession>A0AAV7I5J6</accession>
<evidence type="ECO:0000313" key="2">
    <source>
        <dbReference type="Proteomes" id="UP000826195"/>
    </source>
</evidence>
<evidence type="ECO:0000313" key="1">
    <source>
        <dbReference type="EMBL" id="KAH0541074.1"/>
    </source>
</evidence>
<proteinExistence type="predicted"/>
<reference evidence="1 2" key="1">
    <citation type="journal article" date="2021" name="J. Hered.">
        <title>A chromosome-level genome assembly of the parasitoid wasp, Cotesia glomerata (Hymenoptera: Braconidae).</title>
        <authorList>
            <person name="Pinto B.J."/>
            <person name="Weis J.J."/>
            <person name="Gamble T."/>
            <person name="Ode P.J."/>
            <person name="Paul R."/>
            <person name="Zaspel J.M."/>
        </authorList>
    </citation>
    <scope>NUCLEOTIDE SEQUENCE [LARGE SCALE GENOMIC DNA]</scope>
    <source>
        <strain evidence="1">CgM1</strain>
    </source>
</reference>
<dbReference type="Proteomes" id="UP000826195">
    <property type="component" value="Unassembled WGS sequence"/>
</dbReference>
<organism evidence="1 2">
    <name type="scientific">Cotesia glomerata</name>
    <name type="common">Lepidopteran parasitic wasp</name>
    <name type="synonym">Apanteles glomeratus</name>
    <dbReference type="NCBI Taxonomy" id="32391"/>
    <lineage>
        <taxon>Eukaryota</taxon>
        <taxon>Metazoa</taxon>
        <taxon>Ecdysozoa</taxon>
        <taxon>Arthropoda</taxon>
        <taxon>Hexapoda</taxon>
        <taxon>Insecta</taxon>
        <taxon>Pterygota</taxon>
        <taxon>Neoptera</taxon>
        <taxon>Endopterygota</taxon>
        <taxon>Hymenoptera</taxon>
        <taxon>Apocrita</taxon>
        <taxon>Ichneumonoidea</taxon>
        <taxon>Braconidae</taxon>
        <taxon>Microgastrinae</taxon>
        <taxon>Cotesia</taxon>
    </lineage>
</organism>